<name>A0A063BL85_USTVR</name>
<evidence type="ECO:0008006" key="8">
    <source>
        <dbReference type="Google" id="ProtNLM"/>
    </source>
</evidence>
<feature type="compositionally biased region" description="Low complexity" evidence="1">
    <location>
        <begin position="276"/>
        <end position="285"/>
    </location>
</feature>
<gene>
    <name evidence="5" type="ORF">UV8b_05978</name>
    <name evidence="4" type="ORF">UVI_02051930</name>
</gene>
<dbReference type="RefSeq" id="XP_042999408.1">
    <property type="nucleotide sequence ID" value="XM_043143475.1"/>
</dbReference>
<feature type="region of interest" description="Disordered" evidence="1">
    <location>
        <begin position="245"/>
        <end position="285"/>
    </location>
</feature>
<dbReference type="KEGG" id="uvi:66066755"/>
<feature type="transmembrane region" description="Helical" evidence="2">
    <location>
        <begin position="291"/>
        <end position="311"/>
    </location>
</feature>
<dbReference type="Proteomes" id="UP000027002">
    <property type="component" value="Chromosome 4"/>
</dbReference>
<evidence type="ECO:0000256" key="2">
    <source>
        <dbReference type="SAM" id="Phobius"/>
    </source>
</evidence>
<proteinExistence type="predicted"/>
<evidence type="ECO:0000313" key="5">
    <source>
        <dbReference type="EMBL" id="QUC21735.1"/>
    </source>
</evidence>
<reference evidence="5" key="3">
    <citation type="submission" date="2020-03" db="EMBL/GenBank/DDBJ databases">
        <title>A mixture of massive structural variations and highly conserved coding sequences in Ustilaginoidea virens genome.</title>
        <authorList>
            <person name="Zhang K."/>
            <person name="Zhao Z."/>
            <person name="Zhang Z."/>
            <person name="Li Y."/>
            <person name="Hsiang T."/>
            <person name="Sun W."/>
        </authorList>
    </citation>
    <scope>NUCLEOTIDE SEQUENCE</scope>
    <source>
        <strain evidence="5">UV-8b</strain>
    </source>
</reference>
<dbReference type="OrthoDB" id="5152093at2759"/>
<dbReference type="STRING" id="1159556.A0A063BL85"/>
<keyword evidence="3" id="KW-0732">Signal</keyword>
<keyword evidence="2" id="KW-0812">Transmembrane</keyword>
<accession>A0A063BL85</accession>
<dbReference type="GeneID" id="66066755"/>
<dbReference type="EMBL" id="BBTG02000039">
    <property type="protein sequence ID" value="GAO17468.1"/>
    <property type="molecule type" value="Genomic_DNA"/>
</dbReference>
<protein>
    <recommendedName>
        <fullName evidence="8">GPI anchored protein</fullName>
    </recommendedName>
</protein>
<dbReference type="EMBL" id="CP072756">
    <property type="protein sequence ID" value="QUC21735.1"/>
    <property type="molecule type" value="Genomic_DNA"/>
</dbReference>
<reference evidence="4" key="1">
    <citation type="journal article" date="2016" name="Genome Announc.">
        <title>Genome Sequence of Ustilaginoidea virens IPU010, a Rice Pathogenic Fungus Causing False Smut.</title>
        <authorList>
            <person name="Kumagai T."/>
            <person name="Ishii T."/>
            <person name="Terai G."/>
            <person name="Umemura M."/>
            <person name="Machida M."/>
            <person name="Asai K."/>
        </authorList>
    </citation>
    <scope>NUCLEOTIDE SEQUENCE [LARGE SCALE GENOMIC DNA]</scope>
    <source>
        <strain evidence="4">IPU010</strain>
    </source>
</reference>
<sequence>MHSHLILLLAAASTAVAEPVLAEPALAAIPKQAASGVSSRMLLPGFGSALYFEEKRAGSCGIGQIACHTGCIPISGRCCATSGWCTAGTVCDDIHEGCCQIGKVCNKGPTGGCGTGYTSCMNKCMPSGADCCSDGMYCKSGTRCDGNGGCIAGSGSDSGSSSGSGSGSESGGQCLSSEDPCDKGCMPKGAVCCHNGKYCDAGEICLLPQLTCRSRGTGGGDGGGRASASVASQATKYSLTVVDQSSSQQATIQQTGDPITPLPTSGPNGGGGNGGNSPSPTATTKAAAAPGAIQVPTLLVAIALALPFWIFSSS</sequence>
<keyword evidence="2" id="KW-1133">Transmembrane helix</keyword>
<feature type="chain" id="PRO_5008195913" description="GPI anchored protein" evidence="3">
    <location>
        <begin position="18"/>
        <end position="314"/>
    </location>
</feature>
<dbReference type="HOGENOM" id="CLU_769617_0_0_1"/>
<evidence type="ECO:0000313" key="4">
    <source>
        <dbReference type="EMBL" id="GAO17468.1"/>
    </source>
</evidence>
<feature type="signal peptide" evidence="3">
    <location>
        <begin position="1"/>
        <end position="17"/>
    </location>
</feature>
<organism evidence="4 7">
    <name type="scientific">Ustilaginoidea virens</name>
    <name type="common">Rice false smut fungus</name>
    <name type="synonym">Villosiclava virens</name>
    <dbReference type="NCBI Taxonomy" id="1159556"/>
    <lineage>
        <taxon>Eukaryota</taxon>
        <taxon>Fungi</taxon>
        <taxon>Dikarya</taxon>
        <taxon>Ascomycota</taxon>
        <taxon>Pezizomycotina</taxon>
        <taxon>Sordariomycetes</taxon>
        <taxon>Hypocreomycetidae</taxon>
        <taxon>Hypocreales</taxon>
        <taxon>Clavicipitaceae</taxon>
        <taxon>Ustilaginoidea</taxon>
    </lineage>
</organism>
<reference evidence="7" key="2">
    <citation type="journal article" date="2016" name="Genome Announc.">
        <title>Genome sequence of Ustilaginoidea virens IPU010, a rice pathogenic fungus causing false smut.</title>
        <authorList>
            <person name="Kumagai T."/>
            <person name="Ishii T."/>
            <person name="Terai G."/>
            <person name="Umemura M."/>
            <person name="Machida M."/>
            <person name="Asai K."/>
        </authorList>
    </citation>
    <scope>NUCLEOTIDE SEQUENCE [LARGE SCALE GENOMIC DNA]</scope>
    <source>
        <strain evidence="7">IPU010</strain>
    </source>
</reference>
<dbReference type="AlphaFoldDB" id="A0A063BL85"/>
<dbReference type="Proteomes" id="UP000054053">
    <property type="component" value="Unassembled WGS sequence"/>
</dbReference>
<evidence type="ECO:0000313" key="7">
    <source>
        <dbReference type="Proteomes" id="UP000054053"/>
    </source>
</evidence>
<evidence type="ECO:0000256" key="3">
    <source>
        <dbReference type="SAM" id="SignalP"/>
    </source>
</evidence>
<evidence type="ECO:0000256" key="1">
    <source>
        <dbReference type="SAM" id="MobiDB-lite"/>
    </source>
</evidence>
<keyword evidence="2" id="KW-0472">Membrane</keyword>
<keyword evidence="6" id="KW-1185">Reference proteome</keyword>
<evidence type="ECO:0000313" key="6">
    <source>
        <dbReference type="Proteomes" id="UP000027002"/>
    </source>
</evidence>